<gene>
    <name evidence="12" type="primary">6031270</name>
    <name evidence="11" type="ORF">CpipJ_CPIJ000426</name>
</gene>
<dbReference type="EMBL" id="DS231816">
    <property type="protein sequence ID" value="EDS37634.1"/>
    <property type="molecule type" value="Genomic_DNA"/>
</dbReference>
<evidence type="ECO:0000313" key="11">
    <source>
        <dbReference type="EMBL" id="EDS37634.1"/>
    </source>
</evidence>
<dbReference type="HOGENOM" id="CLU_000022_59_10_1"/>
<dbReference type="OMA" id="ARIGCPF"/>
<reference evidence="11" key="1">
    <citation type="submission" date="2007-03" db="EMBL/GenBank/DDBJ databases">
        <title>Annotation of Culex pipiens quinquefasciatus.</title>
        <authorList>
            <consortium name="The Broad Institute Genome Sequencing Platform"/>
            <person name="Atkinson P.W."/>
            <person name="Hemingway J."/>
            <person name="Christensen B.M."/>
            <person name="Higgs S."/>
            <person name="Kodira C."/>
            <person name="Hannick L."/>
            <person name="Megy K."/>
            <person name="O'Leary S."/>
            <person name="Pearson M."/>
            <person name="Haas B.J."/>
            <person name="Mauceli E."/>
            <person name="Wortman J.R."/>
            <person name="Lee N.H."/>
            <person name="Guigo R."/>
            <person name="Stanke M."/>
            <person name="Alvarado L."/>
            <person name="Amedeo P."/>
            <person name="Antoine C.H."/>
            <person name="Arensburger P."/>
            <person name="Bidwell S.L."/>
            <person name="Crawford M."/>
            <person name="Camaro F."/>
            <person name="Devon K."/>
            <person name="Engels R."/>
            <person name="Hammond M."/>
            <person name="Howarth C."/>
            <person name="Koehrsen M."/>
            <person name="Lawson D."/>
            <person name="Montgomery P."/>
            <person name="Nene V."/>
            <person name="Nusbaum C."/>
            <person name="Puiu D."/>
            <person name="Romero-Severson J."/>
            <person name="Severson D.W."/>
            <person name="Shumway M."/>
            <person name="Sisk P."/>
            <person name="Stolte C."/>
            <person name="Zeng Q."/>
            <person name="Eisenstadt E."/>
            <person name="Fraser-Liggett C."/>
            <person name="Strausberg R."/>
            <person name="Galagan J."/>
            <person name="Birren B."/>
            <person name="Collins F.H."/>
        </authorList>
    </citation>
    <scope>NUCLEOTIDE SEQUENCE [LARGE SCALE GENOMIC DNA]</scope>
    <source>
        <strain evidence="11">JHB</strain>
    </source>
</reference>
<comment type="similarity">
    <text evidence="1">Belongs to the ATP-dependent AMP-binding enzyme family.</text>
</comment>
<dbReference type="OrthoDB" id="10253115at2759"/>
<dbReference type="KEGG" id="cqu:CpipJ_CPIJ000426"/>
<evidence type="ECO:0000313" key="13">
    <source>
        <dbReference type="Proteomes" id="UP000002320"/>
    </source>
</evidence>
<dbReference type="VEuPathDB" id="VectorBase:CQUJHB006516"/>
<dbReference type="VEuPathDB" id="VectorBase:CPIJ000426"/>
<dbReference type="FunCoup" id="B0W062">
    <property type="interactions" value="414"/>
</dbReference>
<keyword evidence="2" id="KW-0436">Ligase</keyword>
<keyword evidence="8" id="KW-1133">Transmembrane helix</keyword>
<dbReference type="AlphaFoldDB" id="B0W062"/>
<dbReference type="GO" id="GO:0031956">
    <property type="term" value="F:medium-chain fatty acid-CoA ligase activity"/>
    <property type="evidence" value="ECO:0007669"/>
    <property type="project" value="UniProtKB-EC"/>
</dbReference>
<name>B0W062_CULQU</name>
<evidence type="ECO:0000256" key="1">
    <source>
        <dbReference type="ARBA" id="ARBA00006432"/>
    </source>
</evidence>
<dbReference type="FunFam" id="3.30.300.30:FF:000008">
    <property type="entry name" value="2,3-dihydroxybenzoate-AMP ligase"/>
    <property type="match status" value="1"/>
</dbReference>
<comment type="catalytic activity">
    <reaction evidence="7">
        <text>a medium-chain fatty acid + ATP + CoA = a medium-chain fatty acyl-CoA + AMP + diphosphate</text>
        <dbReference type="Rhea" id="RHEA:48340"/>
        <dbReference type="ChEBI" id="CHEBI:30616"/>
        <dbReference type="ChEBI" id="CHEBI:33019"/>
        <dbReference type="ChEBI" id="CHEBI:57287"/>
        <dbReference type="ChEBI" id="CHEBI:59558"/>
        <dbReference type="ChEBI" id="CHEBI:90546"/>
        <dbReference type="ChEBI" id="CHEBI:456215"/>
        <dbReference type="EC" id="6.2.1.2"/>
    </reaction>
</comment>
<dbReference type="eggNOG" id="KOG1177">
    <property type="taxonomic scope" value="Eukaryota"/>
</dbReference>
<dbReference type="InterPro" id="IPR025110">
    <property type="entry name" value="AMP-bd_C"/>
</dbReference>
<comment type="function">
    <text evidence="3">Acyl-CoA synthases catalyze the initial reaction in fatty acid metabolism, by forming a thioester with CoA. Has some preference toward medium-chain substrates. Plays a role in adipocyte differentiation.</text>
</comment>
<dbReference type="Gene3D" id="3.40.50.12780">
    <property type="entry name" value="N-terminal domain of ligase-like"/>
    <property type="match status" value="2"/>
</dbReference>
<dbReference type="InterPro" id="IPR045851">
    <property type="entry name" value="AMP-bd_C_sf"/>
</dbReference>
<dbReference type="GO" id="GO:0006631">
    <property type="term" value="P:fatty acid metabolic process"/>
    <property type="evidence" value="ECO:0007669"/>
    <property type="project" value="TreeGrafter"/>
</dbReference>
<evidence type="ECO:0000256" key="3">
    <source>
        <dbReference type="ARBA" id="ARBA00037247"/>
    </source>
</evidence>
<evidence type="ECO:0000256" key="2">
    <source>
        <dbReference type="ARBA" id="ARBA00022598"/>
    </source>
</evidence>
<dbReference type="SUPFAM" id="SSF56801">
    <property type="entry name" value="Acetyl-CoA synthetase-like"/>
    <property type="match status" value="2"/>
</dbReference>
<evidence type="ECO:0000256" key="4">
    <source>
        <dbReference type="ARBA" id="ARBA00039009"/>
    </source>
</evidence>
<evidence type="ECO:0000256" key="7">
    <source>
        <dbReference type="ARBA" id="ARBA00048277"/>
    </source>
</evidence>
<feature type="domain" description="AMP-binding enzyme C-terminal" evidence="10">
    <location>
        <begin position="762"/>
        <end position="838"/>
    </location>
</feature>
<dbReference type="EC" id="6.2.1.2" evidence="4"/>
<evidence type="ECO:0000256" key="6">
    <source>
        <dbReference type="ARBA" id="ARBA00047319"/>
    </source>
</evidence>
<comment type="catalytic activity">
    <reaction evidence="6">
        <text>octanoate + ATP + CoA = octanoyl-CoA + AMP + diphosphate</text>
        <dbReference type="Rhea" id="RHEA:33631"/>
        <dbReference type="ChEBI" id="CHEBI:25646"/>
        <dbReference type="ChEBI" id="CHEBI:30616"/>
        <dbReference type="ChEBI" id="CHEBI:33019"/>
        <dbReference type="ChEBI" id="CHEBI:57287"/>
        <dbReference type="ChEBI" id="CHEBI:57386"/>
        <dbReference type="ChEBI" id="CHEBI:456215"/>
    </reaction>
</comment>
<protein>
    <recommendedName>
        <fullName evidence="5">Medium-chain acyl-CoA ligase ACSF2, mitochondrial</fullName>
        <ecNumber evidence="4">6.2.1.2</ecNumber>
    </recommendedName>
</protein>
<feature type="transmembrane region" description="Helical" evidence="8">
    <location>
        <begin position="26"/>
        <end position="46"/>
    </location>
</feature>
<dbReference type="Proteomes" id="UP000002320">
    <property type="component" value="Unassembled WGS sequence"/>
</dbReference>
<dbReference type="FunFam" id="3.40.50.12780:FF:000003">
    <property type="entry name" value="Long-chain-fatty-acid--CoA ligase FadD"/>
    <property type="match status" value="1"/>
</dbReference>
<dbReference type="InParanoid" id="B0W062"/>
<dbReference type="PROSITE" id="PS00455">
    <property type="entry name" value="AMP_BINDING"/>
    <property type="match status" value="1"/>
</dbReference>
<keyword evidence="13" id="KW-1185">Reference proteome</keyword>
<dbReference type="EnsemblMetazoa" id="CPIJ000426-RA">
    <property type="protein sequence ID" value="CPIJ000426-PA"/>
    <property type="gene ID" value="CPIJ000426"/>
</dbReference>
<dbReference type="Pfam" id="PF13193">
    <property type="entry name" value="AMP-binding_C"/>
    <property type="match status" value="2"/>
</dbReference>
<dbReference type="Pfam" id="PF00501">
    <property type="entry name" value="AMP-binding"/>
    <property type="match status" value="2"/>
</dbReference>
<evidence type="ECO:0000259" key="9">
    <source>
        <dbReference type="Pfam" id="PF00501"/>
    </source>
</evidence>
<dbReference type="PANTHER" id="PTHR43201">
    <property type="entry name" value="ACYL-COA SYNTHETASE"/>
    <property type="match status" value="1"/>
</dbReference>
<feature type="domain" description="AMP-dependent synthetase/ligase" evidence="9">
    <location>
        <begin position="2"/>
        <end position="195"/>
    </location>
</feature>
<reference evidence="12" key="2">
    <citation type="submission" date="2021-02" db="UniProtKB">
        <authorList>
            <consortium name="EnsemblMetazoa"/>
        </authorList>
    </citation>
    <scope>IDENTIFICATION</scope>
    <source>
        <strain evidence="12">JHB</strain>
    </source>
</reference>
<evidence type="ECO:0000256" key="5">
    <source>
        <dbReference type="ARBA" id="ARBA00039638"/>
    </source>
</evidence>
<feature type="domain" description="AMP-binding enzyme C-terminal" evidence="10">
    <location>
        <begin position="246"/>
        <end position="296"/>
    </location>
</feature>
<dbReference type="VEuPathDB" id="VectorBase:CQUJHB011596"/>
<evidence type="ECO:0000313" key="12">
    <source>
        <dbReference type="EnsemblMetazoa" id="CPIJ000426-PA"/>
    </source>
</evidence>
<accession>B0W062</accession>
<feature type="domain" description="AMP-dependent synthetase/ligase" evidence="9">
    <location>
        <begin position="318"/>
        <end position="711"/>
    </location>
</feature>
<keyword evidence="8" id="KW-0472">Membrane</keyword>
<sequence length="853" mass="94815">MHHYGFVNNGIHIAVRNEFDRSLHRICLQVPLFHAYAIVVGIMAALTHGTTLVLPDSGYNPLQSLEAIVKEKCTTIYGTPTMYVDLIKAVRETNFQMPAVEQAVTGGASCSPKLFQDIRDVLRVRKPKTVFGMTEASAILYQSLFNDDGDELLNTVGHVTDHYEAKVVDSAGNTVPFGTPGELWVRGYGTMLGYWNDPKKTKETIDVDKWLRTGDQFVLRADGYGKIVGRIKEVIIRGGENIFPKEIEDFLNAHPKILETHCIAVPDERMGEEVCAYVRLKDGKEQLDLSEIRDYCLSYHRCEGKYPMVHRNLGQHLELAAETFPNREALVSLHEAKRLTYSTVLDKVDRMAASLFQLGLSKGDRVGIWAPNGALFYLSTLAVARAGMISVGINPAYQVPELQYALNKVGIKALIAPERYRSRSFYGMICKVVPELLTSHPEKLKSSAVPSLSTVIIDVDDKRALPGTIGYQDLLKIAPKQEQAKISSLQSSISPDSGVNLQFTSGTTGQPKAALLSHYNFVNNALTVGVRNGFEENRKHRICVQNPFFHVFGMVVGITTAAGYGCTLVLPGPGFKAEESVQAIIKEKCNVIYGTPTMYVDLVNKVRESGAKLPPVDVAVTGGAPCAPKLFLDIRDVLGVKQVKTIYGLTETTAVCFQTLPFDSEENILTTVGHLGDHWEAKVVDSEGNMVPYGTPGELWMRGYGNMLGYWGDEAKTKDTFAEDNWLKTGDQFVLREDGYGKIVGRIKEMVIRGGENIYPKEIEDFLNSHPKILETHCVGVPDERMGEEICAFVRLRDSSQTMDRAELKDFCQGKIAHFKVPRYVRVVEQLPRTTSGKIQKFKLLESFLNNKD</sequence>
<evidence type="ECO:0000259" key="10">
    <source>
        <dbReference type="Pfam" id="PF13193"/>
    </source>
</evidence>
<dbReference type="InterPro" id="IPR020845">
    <property type="entry name" value="AMP-binding_CS"/>
</dbReference>
<keyword evidence="8" id="KW-0812">Transmembrane</keyword>
<evidence type="ECO:0000256" key="8">
    <source>
        <dbReference type="SAM" id="Phobius"/>
    </source>
</evidence>
<dbReference type="InterPro" id="IPR042099">
    <property type="entry name" value="ANL_N_sf"/>
</dbReference>
<organism>
    <name type="scientific">Culex quinquefasciatus</name>
    <name type="common">Southern house mosquito</name>
    <name type="synonym">Culex pungens</name>
    <dbReference type="NCBI Taxonomy" id="7176"/>
    <lineage>
        <taxon>Eukaryota</taxon>
        <taxon>Metazoa</taxon>
        <taxon>Ecdysozoa</taxon>
        <taxon>Arthropoda</taxon>
        <taxon>Hexapoda</taxon>
        <taxon>Insecta</taxon>
        <taxon>Pterygota</taxon>
        <taxon>Neoptera</taxon>
        <taxon>Endopterygota</taxon>
        <taxon>Diptera</taxon>
        <taxon>Nematocera</taxon>
        <taxon>Culicoidea</taxon>
        <taxon>Culicidae</taxon>
        <taxon>Culicinae</taxon>
        <taxon>Culicini</taxon>
        <taxon>Culex</taxon>
        <taxon>Culex</taxon>
    </lineage>
</organism>
<dbReference type="PANTHER" id="PTHR43201:SF5">
    <property type="entry name" value="MEDIUM-CHAIN ACYL-COA LIGASE ACSF2, MITOCHONDRIAL"/>
    <property type="match status" value="1"/>
</dbReference>
<dbReference type="InterPro" id="IPR000873">
    <property type="entry name" value="AMP-dep_synth/lig_dom"/>
</dbReference>
<proteinExistence type="inferred from homology"/>
<dbReference type="Gene3D" id="3.30.300.30">
    <property type="match status" value="2"/>
</dbReference>
<dbReference type="STRING" id="7176.B0W062"/>